<feature type="domain" description="AIG1-type G" evidence="4">
    <location>
        <begin position="52"/>
        <end position="264"/>
    </location>
</feature>
<dbReference type="FunFam" id="3.40.50.300:FF:000366">
    <property type="entry name" value="GTPase, IMAP family member 2"/>
    <property type="match status" value="1"/>
</dbReference>
<evidence type="ECO:0000313" key="6">
    <source>
        <dbReference type="Proteomes" id="UP001634394"/>
    </source>
</evidence>
<dbReference type="InterPro" id="IPR006703">
    <property type="entry name" value="G_AIG1"/>
</dbReference>
<dbReference type="GO" id="GO:0005525">
    <property type="term" value="F:GTP binding"/>
    <property type="evidence" value="ECO:0007669"/>
    <property type="project" value="UniProtKB-KW"/>
</dbReference>
<dbReference type="PROSITE" id="PS51720">
    <property type="entry name" value="G_AIG1"/>
    <property type="match status" value="1"/>
</dbReference>
<dbReference type="AlphaFoldDB" id="A0ABD3X2W5"/>
<evidence type="ECO:0000259" key="4">
    <source>
        <dbReference type="PROSITE" id="PS51720"/>
    </source>
</evidence>
<comment type="similarity">
    <text evidence="1">Belongs to the TRAFAC class TrmE-Era-EngA-EngB-Septin-like GTPase superfamily. AIG1/Toc34/Toc159-like paraseptin GTPase family. IAN subfamily.</text>
</comment>
<evidence type="ECO:0000313" key="5">
    <source>
        <dbReference type="EMBL" id="KAL3880577.1"/>
    </source>
</evidence>
<evidence type="ECO:0000256" key="2">
    <source>
        <dbReference type="ARBA" id="ARBA00022741"/>
    </source>
</evidence>
<comment type="caution">
    <text evidence="5">The sequence shown here is derived from an EMBL/GenBank/DDBJ whole genome shotgun (WGS) entry which is preliminary data.</text>
</comment>
<proteinExistence type="inferred from homology"/>
<sequence>MITTVTTFIEYIKSAITSLWLFIVTQWYYDTQKFNDQGMLLPRPAIRALPPGDSLNLVLLGKTGHGKSALGNTIFGEERFESYLSSSSVTAKCKMEHDVLGGREIFLVDTPGTMDTNDPDSALLEISYAITLRPEGFHAFLLVLNPTVRMTKEEIMTVTLLKKMFGEDVLMKYTVLVFTHGDDYLRQMENAQVKTSFHDYISSQGGELGKLVKECNFRCVLVNNMERDATVVNEQVNELINVIDELVSENDNKMYTNELFEFASIRIEEETNKYMEQFAGSSLAWQIPNAIY</sequence>
<evidence type="ECO:0000256" key="3">
    <source>
        <dbReference type="ARBA" id="ARBA00023134"/>
    </source>
</evidence>
<dbReference type="Gene3D" id="3.40.50.300">
    <property type="entry name" value="P-loop containing nucleotide triphosphate hydrolases"/>
    <property type="match status" value="1"/>
</dbReference>
<gene>
    <name evidence="5" type="ORF">ACJMK2_032808</name>
</gene>
<keyword evidence="3" id="KW-0342">GTP-binding</keyword>
<dbReference type="SUPFAM" id="SSF52540">
    <property type="entry name" value="P-loop containing nucleoside triphosphate hydrolases"/>
    <property type="match status" value="1"/>
</dbReference>
<dbReference type="PANTHER" id="PTHR10903:SF184">
    <property type="entry name" value="GTP-BINDING PROTEIN A"/>
    <property type="match status" value="1"/>
</dbReference>
<name>A0ABD3X2W5_SINWO</name>
<accession>A0ABD3X2W5</accession>
<evidence type="ECO:0000256" key="1">
    <source>
        <dbReference type="ARBA" id="ARBA00008535"/>
    </source>
</evidence>
<dbReference type="InterPro" id="IPR045058">
    <property type="entry name" value="GIMA/IAN/Toc"/>
</dbReference>
<dbReference type="Proteomes" id="UP001634394">
    <property type="component" value="Unassembled WGS sequence"/>
</dbReference>
<keyword evidence="6" id="KW-1185">Reference proteome</keyword>
<dbReference type="PANTHER" id="PTHR10903">
    <property type="entry name" value="GTPASE, IMAP FAMILY MEMBER-RELATED"/>
    <property type="match status" value="1"/>
</dbReference>
<reference evidence="5 6" key="1">
    <citation type="submission" date="2024-11" db="EMBL/GenBank/DDBJ databases">
        <title>Chromosome-level genome assembly of the freshwater bivalve Anodonta woodiana.</title>
        <authorList>
            <person name="Chen X."/>
        </authorList>
    </citation>
    <scope>NUCLEOTIDE SEQUENCE [LARGE SCALE GENOMIC DNA]</scope>
    <source>
        <strain evidence="5">MN2024</strain>
        <tissue evidence="5">Gills</tissue>
    </source>
</reference>
<dbReference type="InterPro" id="IPR027417">
    <property type="entry name" value="P-loop_NTPase"/>
</dbReference>
<organism evidence="5 6">
    <name type="scientific">Sinanodonta woodiana</name>
    <name type="common">Chinese pond mussel</name>
    <name type="synonym">Anodonta woodiana</name>
    <dbReference type="NCBI Taxonomy" id="1069815"/>
    <lineage>
        <taxon>Eukaryota</taxon>
        <taxon>Metazoa</taxon>
        <taxon>Spiralia</taxon>
        <taxon>Lophotrochozoa</taxon>
        <taxon>Mollusca</taxon>
        <taxon>Bivalvia</taxon>
        <taxon>Autobranchia</taxon>
        <taxon>Heteroconchia</taxon>
        <taxon>Palaeoheterodonta</taxon>
        <taxon>Unionida</taxon>
        <taxon>Unionoidea</taxon>
        <taxon>Unionidae</taxon>
        <taxon>Unioninae</taxon>
        <taxon>Sinanodonta</taxon>
    </lineage>
</organism>
<keyword evidence="2" id="KW-0547">Nucleotide-binding</keyword>
<dbReference type="EMBL" id="JBJQND010000004">
    <property type="protein sequence ID" value="KAL3880577.1"/>
    <property type="molecule type" value="Genomic_DNA"/>
</dbReference>
<protein>
    <recommendedName>
        <fullName evidence="4">AIG1-type G domain-containing protein</fullName>
    </recommendedName>
</protein>
<dbReference type="Pfam" id="PF04548">
    <property type="entry name" value="AIG1"/>
    <property type="match status" value="1"/>
</dbReference>